<protein>
    <submittedName>
        <fullName evidence="1">Nip1</fullName>
    </submittedName>
</protein>
<gene>
    <name evidence="1" type="primary">nip1</name>
</gene>
<dbReference type="EMBL" id="AY392157">
    <property type="protein sequence ID" value="AAQ95655.1"/>
    <property type="molecule type" value="Genomic_DNA"/>
</dbReference>
<name>Q6TMX6_AERHY</name>
<feature type="non-terminal residue" evidence="1">
    <location>
        <position position="31"/>
    </location>
</feature>
<accession>Q6TMX6</accession>
<evidence type="ECO:0000313" key="1">
    <source>
        <dbReference type="EMBL" id="AAQ95655.1"/>
    </source>
</evidence>
<dbReference type="AlphaFoldDB" id="Q6TMX6"/>
<reference evidence="1" key="1">
    <citation type="submission" date="2003-09" db="EMBL/GenBank/DDBJ databases">
        <title>Construction and immunological screening of genomic DNA expression library of Aeromonas hydrophila.</title>
        <authorList>
            <person name="Chen Z.J."/>
            <person name="Peng X.X."/>
        </authorList>
    </citation>
    <scope>NUCLEOTIDE SEQUENCE</scope>
</reference>
<organism evidence="1">
    <name type="scientific">Aeromonas hydrophila</name>
    <dbReference type="NCBI Taxonomy" id="644"/>
    <lineage>
        <taxon>Bacteria</taxon>
        <taxon>Pseudomonadati</taxon>
        <taxon>Pseudomonadota</taxon>
        <taxon>Gammaproteobacteria</taxon>
        <taxon>Aeromonadales</taxon>
        <taxon>Aeromonadaceae</taxon>
        <taxon>Aeromonas</taxon>
    </lineage>
</organism>
<feature type="non-terminal residue" evidence="1">
    <location>
        <position position="1"/>
    </location>
</feature>
<sequence length="31" mass="3116">GHADQLTVDGGELTGQQAALLQLELPGEGVV</sequence>
<proteinExistence type="predicted"/>